<evidence type="ECO:0000259" key="11">
    <source>
        <dbReference type="Pfam" id="PF00768"/>
    </source>
</evidence>
<dbReference type="SUPFAM" id="SSF56601">
    <property type="entry name" value="beta-lactamase/transpeptidase-like"/>
    <property type="match status" value="1"/>
</dbReference>
<evidence type="ECO:0000313" key="12">
    <source>
        <dbReference type="EMBL" id="SHK01111.1"/>
    </source>
</evidence>
<dbReference type="RefSeq" id="WP_072873510.1">
    <property type="nucleotide sequence ID" value="NZ_FRAF01000007.1"/>
</dbReference>
<dbReference type="STRING" id="1830138.SAMN05443507_10737"/>
<keyword evidence="10" id="KW-0472">Membrane</keyword>
<feature type="active site" description="Acyl-ester intermediate" evidence="7">
    <location>
        <position position="121"/>
    </location>
</feature>
<keyword evidence="10" id="KW-1133">Transmembrane helix</keyword>
<dbReference type="GO" id="GO:0008360">
    <property type="term" value="P:regulation of cell shape"/>
    <property type="evidence" value="ECO:0007669"/>
    <property type="project" value="UniProtKB-KW"/>
</dbReference>
<dbReference type="InterPro" id="IPR001967">
    <property type="entry name" value="Peptidase_S11_N"/>
</dbReference>
<dbReference type="PANTHER" id="PTHR21581:SF6">
    <property type="entry name" value="TRAFFICKING PROTEIN PARTICLE COMPLEX SUBUNIT 12"/>
    <property type="match status" value="1"/>
</dbReference>
<comment type="similarity">
    <text evidence="1 9">Belongs to the peptidase S11 family.</text>
</comment>
<keyword evidence="12" id="KW-0645">Protease</keyword>
<keyword evidence="5" id="KW-0573">Peptidoglycan synthesis</keyword>
<dbReference type="AlphaFoldDB" id="A0A1M6NZM4"/>
<keyword evidence="10" id="KW-0812">Transmembrane</keyword>
<evidence type="ECO:0000256" key="4">
    <source>
        <dbReference type="ARBA" id="ARBA00022960"/>
    </source>
</evidence>
<accession>A0A1M6NZM4</accession>
<feature type="active site" evidence="7">
    <location>
        <position position="176"/>
    </location>
</feature>
<evidence type="ECO:0000256" key="2">
    <source>
        <dbReference type="ARBA" id="ARBA00022729"/>
    </source>
</evidence>
<organism evidence="12 13">
    <name type="scientific">Alicyclobacillus tolerans</name>
    <dbReference type="NCBI Taxonomy" id="90970"/>
    <lineage>
        <taxon>Bacteria</taxon>
        <taxon>Bacillati</taxon>
        <taxon>Bacillota</taxon>
        <taxon>Bacilli</taxon>
        <taxon>Bacillales</taxon>
        <taxon>Alicyclobacillaceae</taxon>
        <taxon>Alicyclobacillus</taxon>
    </lineage>
</organism>
<keyword evidence="4" id="KW-0133">Cell shape</keyword>
<dbReference type="GO" id="GO:0006508">
    <property type="term" value="P:proteolysis"/>
    <property type="evidence" value="ECO:0007669"/>
    <property type="project" value="InterPro"/>
</dbReference>
<dbReference type="PANTHER" id="PTHR21581">
    <property type="entry name" value="D-ALANYL-D-ALANINE CARBOXYPEPTIDASE"/>
    <property type="match status" value="1"/>
</dbReference>
<dbReference type="Proteomes" id="UP000184016">
    <property type="component" value="Unassembled WGS sequence"/>
</dbReference>
<keyword evidence="13" id="KW-1185">Reference proteome</keyword>
<dbReference type="GO" id="GO:0009002">
    <property type="term" value="F:serine-type D-Ala-D-Ala carboxypeptidase activity"/>
    <property type="evidence" value="ECO:0007669"/>
    <property type="project" value="InterPro"/>
</dbReference>
<keyword evidence="2" id="KW-0732">Signal</keyword>
<dbReference type="GO" id="GO:0071555">
    <property type="term" value="P:cell wall organization"/>
    <property type="evidence" value="ECO:0007669"/>
    <property type="project" value="UniProtKB-KW"/>
</dbReference>
<evidence type="ECO:0000256" key="7">
    <source>
        <dbReference type="PIRSR" id="PIRSR618044-1"/>
    </source>
</evidence>
<dbReference type="GO" id="GO:0009252">
    <property type="term" value="P:peptidoglycan biosynthetic process"/>
    <property type="evidence" value="ECO:0007669"/>
    <property type="project" value="UniProtKB-KW"/>
</dbReference>
<feature type="domain" description="Peptidase S11 D-alanyl-D-alanine carboxypeptidase A N-terminal" evidence="11">
    <location>
        <begin position="87"/>
        <end position="309"/>
    </location>
</feature>
<protein>
    <submittedName>
        <fullName evidence="12">D-alanyl-D-alanine carboxypeptidase (Penicillin-binding protein 5/6)</fullName>
    </submittedName>
</protein>
<keyword evidence="3" id="KW-0378">Hydrolase</keyword>
<dbReference type="Gene3D" id="3.40.710.10">
    <property type="entry name" value="DD-peptidase/beta-lactamase superfamily"/>
    <property type="match status" value="1"/>
</dbReference>
<evidence type="ECO:0000256" key="10">
    <source>
        <dbReference type="SAM" id="Phobius"/>
    </source>
</evidence>
<dbReference type="Pfam" id="PF00768">
    <property type="entry name" value="Peptidase_S11"/>
    <property type="match status" value="1"/>
</dbReference>
<feature type="binding site" evidence="8">
    <location>
        <position position="281"/>
    </location>
    <ligand>
        <name>substrate</name>
    </ligand>
</feature>
<feature type="active site" description="Proton acceptor" evidence="7">
    <location>
        <position position="124"/>
    </location>
</feature>
<proteinExistence type="inferred from homology"/>
<dbReference type="OrthoDB" id="9791132at2"/>
<dbReference type="InterPro" id="IPR018044">
    <property type="entry name" value="Peptidase_S11"/>
</dbReference>
<dbReference type="PRINTS" id="PR00725">
    <property type="entry name" value="DADACBPTASE1"/>
</dbReference>
<dbReference type="InterPro" id="IPR012338">
    <property type="entry name" value="Beta-lactam/transpept-like"/>
</dbReference>
<evidence type="ECO:0000256" key="3">
    <source>
        <dbReference type="ARBA" id="ARBA00022801"/>
    </source>
</evidence>
<evidence type="ECO:0000256" key="6">
    <source>
        <dbReference type="ARBA" id="ARBA00023316"/>
    </source>
</evidence>
<evidence type="ECO:0000256" key="1">
    <source>
        <dbReference type="ARBA" id="ARBA00007164"/>
    </source>
</evidence>
<gene>
    <name evidence="12" type="ORF">SAMN05443507_10737</name>
</gene>
<evidence type="ECO:0000256" key="5">
    <source>
        <dbReference type="ARBA" id="ARBA00022984"/>
    </source>
</evidence>
<keyword evidence="12" id="KW-0121">Carboxypeptidase</keyword>
<name>A0A1M6NZM4_9BACL</name>
<sequence length="461" mass="51270">MKNVLSSLLHRKGIVRKRIRFVYRMTTFCILLLGFSLLTMPVVSAANLQIFYRKQPDFHLHRLLPKQIVIGSHETNGMSMATDLTQQSWPKLISKAAVLIDLRTGTVLYAKNPMVRHYPASLTKILTALLALQTTPVSDEISISAKAAAEPPDKLYQLPGETHSLKKLLYAMLLDSDNDVAEEIAQDLAGSQAAFADWMNSAAIQLGAYHSHFVNPSGLPNTEQYTTAYDMSRISYAAMQVPEFRKMVDTKSIYWNGEAWHATLTNINPLLFSYPGAIGVKTGYTSEAHETLVVAAKRGQQEFLAVLLDCPLNSEIVTDATQLLNAAFARATSIILLPSHYIVGYLVDPLGTRVPLQLTEQVAAVLPLGGHERIQSIHWHVDNLRSRKVLPSGTQIGMASIRVTGAENETLRVPIMLAAKWQGKQHARTSNWASVVILAFIFVGVVLFVKRRQRSRRNRSY</sequence>
<evidence type="ECO:0000256" key="8">
    <source>
        <dbReference type="PIRSR" id="PIRSR618044-2"/>
    </source>
</evidence>
<keyword evidence="6" id="KW-0961">Cell wall biogenesis/degradation</keyword>
<feature type="transmembrane region" description="Helical" evidence="10">
    <location>
        <begin position="432"/>
        <end position="449"/>
    </location>
</feature>
<evidence type="ECO:0000313" key="13">
    <source>
        <dbReference type="Proteomes" id="UP000184016"/>
    </source>
</evidence>
<evidence type="ECO:0000256" key="9">
    <source>
        <dbReference type="RuleBase" id="RU004016"/>
    </source>
</evidence>
<dbReference type="EMBL" id="FRAF01000007">
    <property type="protein sequence ID" value="SHK01111.1"/>
    <property type="molecule type" value="Genomic_DNA"/>
</dbReference>
<reference evidence="13" key="1">
    <citation type="submission" date="2016-11" db="EMBL/GenBank/DDBJ databases">
        <authorList>
            <person name="Varghese N."/>
            <person name="Submissions S."/>
        </authorList>
    </citation>
    <scope>NUCLEOTIDE SEQUENCE [LARGE SCALE GENOMIC DNA]</scope>
    <source>
        <strain evidence="13">USBA-503</strain>
    </source>
</reference>